<keyword evidence="2 6" id="KW-0812">Transmembrane</keyword>
<feature type="region of interest" description="Disordered" evidence="5">
    <location>
        <begin position="456"/>
        <end position="545"/>
    </location>
</feature>
<feature type="region of interest" description="Disordered" evidence="5">
    <location>
        <begin position="569"/>
        <end position="686"/>
    </location>
</feature>
<feature type="chain" id="PRO_5042935521" description="TM7S3/TM198-like domain-containing protein" evidence="7">
    <location>
        <begin position="23"/>
        <end position="1081"/>
    </location>
</feature>
<feature type="domain" description="TM7S3/TM198-like" evidence="8">
    <location>
        <begin position="138"/>
        <end position="341"/>
    </location>
</feature>
<name>A0AAN6QWE0_9PEZI</name>
<evidence type="ECO:0000256" key="5">
    <source>
        <dbReference type="SAM" id="MobiDB-lite"/>
    </source>
</evidence>
<feature type="signal peptide" evidence="7">
    <location>
        <begin position="1"/>
        <end position="22"/>
    </location>
</feature>
<feature type="compositionally biased region" description="Basic and acidic residues" evidence="5">
    <location>
        <begin position="1029"/>
        <end position="1039"/>
    </location>
</feature>
<evidence type="ECO:0000256" key="7">
    <source>
        <dbReference type="SAM" id="SignalP"/>
    </source>
</evidence>
<dbReference type="InterPro" id="IPR025256">
    <property type="entry name" value="TM7S3/TM198-like_dom"/>
</dbReference>
<dbReference type="EMBL" id="JAUJLE010000049">
    <property type="protein sequence ID" value="KAK0996312.1"/>
    <property type="molecule type" value="Genomic_DNA"/>
</dbReference>
<feature type="compositionally biased region" description="Low complexity" evidence="5">
    <location>
        <begin position="32"/>
        <end position="54"/>
    </location>
</feature>
<feature type="compositionally biased region" description="Polar residues" evidence="5">
    <location>
        <begin position="523"/>
        <end position="544"/>
    </location>
</feature>
<feature type="region of interest" description="Disordered" evidence="5">
    <location>
        <begin position="26"/>
        <end position="87"/>
    </location>
</feature>
<evidence type="ECO:0000313" key="10">
    <source>
        <dbReference type="Proteomes" id="UP001175353"/>
    </source>
</evidence>
<comment type="caution">
    <text evidence="9">The sequence shown here is derived from an EMBL/GenBank/DDBJ whole genome shotgun (WGS) entry which is preliminary data.</text>
</comment>
<comment type="subcellular location">
    <subcellularLocation>
        <location evidence="1">Membrane</location>
        <topology evidence="1">Multi-pass membrane protein</topology>
    </subcellularLocation>
</comment>
<dbReference type="PANTHER" id="PTHR39469:SF1">
    <property type="entry name" value="DUF4203 DOMAIN-CONTAINING PROTEIN"/>
    <property type="match status" value="1"/>
</dbReference>
<accession>A0AAN6QWE0</accession>
<feature type="transmembrane region" description="Helical" evidence="6">
    <location>
        <begin position="133"/>
        <end position="151"/>
    </location>
</feature>
<dbReference type="AlphaFoldDB" id="A0AAN6QWE0"/>
<feature type="compositionally biased region" description="Basic and acidic residues" evidence="5">
    <location>
        <begin position="606"/>
        <end position="618"/>
    </location>
</feature>
<feature type="transmembrane region" description="Helical" evidence="6">
    <location>
        <begin position="158"/>
        <end position="179"/>
    </location>
</feature>
<feature type="transmembrane region" description="Helical" evidence="6">
    <location>
        <begin position="191"/>
        <end position="210"/>
    </location>
</feature>
<feature type="compositionally biased region" description="Polar residues" evidence="5">
    <location>
        <begin position="494"/>
        <end position="503"/>
    </location>
</feature>
<reference evidence="9" key="1">
    <citation type="submission" date="2023-06" db="EMBL/GenBank/DDBJ databases">
        <title>Black Yeasts Isolated from many extreme environments.</title>
        <authorList>
            <person name="Coleine C."/>
            <person name="Stajich J.E."/>
            <person name="Selbmann L."/>
        </authorList>
    </citation>
    <scope>NUCLEOTIDE SEQUENCE</scope>
    <source>
        <strain evidence="9">CCFEE 5200</strain>
    </source>
</reference>
<keyword evidence="10" id="KW-1185">Reference proteome</keyword>
<feature type="region of interest" description="Disordered" evidence="5">
    <location>
        <begin position="1020"/>
        <end position="1081"/>
    </location>
</feature>
<dbReference type="Proteomes" id="UP001175353">
    <property type="component" value="Unassembled WGS sequence"/>
</dbReference>
<feature type="transmembrane region" description="Helical" evidence="6">
    <location>
        <begin position="246"/>
        <end position="264"/>
    </location>
</feature>
<evidence type="ECO:0000256" key="6">
    <source>
        <dbReference type="SAM" id="Phobius"/>
    </source>
</evidence>
<feature type="compositionally biased region" description="Polar residues" evidence="5">
    <location>
        <begin position="55"/>
        <end position="69"/>
    </location>
</feature>
<keyword evidence="7" id="KW-0732">Signal</keyword>
<evidence type="ECO:0000256" key="3">
    <source>
        <dbReference type="ARBA" id="ARBA00022989"/>
    </source>
</evidence>
<keyword evidence="3 6" id="KW-1133">Transmembrane helix</keyword>
<evidence type="ECO:0000256" key="4">
    <source>
        <dbReference type="ARBA" id="ARBA00023136"/>
    </source>
</evidence>
<feature type="transmembrane region" description="Helical" evidence="6">
    <location>
        <begin position="217"/>
        <end position="240"/>
    </location>
</feature>
<feature type="compositionally biased region" description="Low complexity" evidence="5">
    <location>
        <begin position="70"/>
        <end position="87"/>
    </location>
</feature>
<feature type="compositionally biased region" description="Polar residues" evidence="5">
    <location>
        <begin position="471"/>
        <end position="481"/>
    </location>
</feature>
<evidence type="ECO:0000256" key="1">
    <source>
        <dbReference type="ARBA" id="ARBA00004141"/>
    </source>
</evidence>
<dbReference type="Pfam" id="PF13886">
    <property type="entry name" value="TM7S3_TM198"/>
    <property type="match status" value="1"/>
</dbReference>
<evidence type="ECO:0000256" key="2">
    <source>
        <dbReference type="ARBA" id="ARBA00022692"/>
    </source>
</evidence>
<feature type="region of interest" description="Disordered" evidence="5">
    <location>
        <begin position="940"/>
        <end position="991"/>
    </location>
</feature>
<sequence length="1081" mass="117638">MRLNRALAAGLAALCCVESVSGLQTLGKRQGSANTSSRIDSSSTQSSSAARPTSEASPSQSSTTDGSGISNAQSSTTTQSSATTNASTTSSGVAIQSTEASTALQSSITSANLVTSTTAGTDPLPITPTITPALGIAGCILIVTGAALCLIGIKHQWLYIFLSTALLASVAVTVLIIYVMNPPVRNAIQGAYMVAAVVTGLIFGALALVFKEVTDGLGCLLGGFCLSMWFLVLSPGGLILSTTGKAIMIAVFCLVFFALSFSQYTRSYGLILGTSFAGAQVTVIGVDCFSRAGLKEFWMYIWGLNQDAFPINTTTYPITRGMKVEIACTVILFLFGLMSQFKIWKVVKERRARKNVNRFQEGTDKDQLEEAVGRDIEASNQRDREVWEAEYGNKNDVRVYGDSGVGSSVETFPQKRSVSIREREIGGHEMAELAGPASAPLRRSSGLNATEIGVQDVPTQSEEHLLDRSIVSPSASRTSPNKTDRQPTEEVAHSTRSSLQQPRTPDGPAVVPLPFWIPLEGDASSTHDQSHSVVSRGTAGQQINRGRGMPLKQHLLGHAQNDECFEDDRASSVAATADGDVEDEELSAPRASKTRSPYIFGSENDDLLRPSEDERDRSPSPVRPAIDDPLEEDDDEAVIRPSTALEEVKERTTTARQKRKSTGSSRQRSLDRLPAQAARSEDEDENVSLVGSLKDHLPQRFSKVAMTYRTNEWAKHITDADKPAPEEEAESHSPGIQVDHAFTEEAARPVDVEALMPTSAQPARALSQNYSKNPYHRSTQGSVDALSRANNSAATPVYAFQRSSSAMSINAQNSNSNTNRQPRLSLRKTSMPLMSQPLVESPIEDALAESKPYRDLPTPMSMSNTNNLMGERRQRVERAPTSTSFHALTSTPDLDVIAPSESASIRDLDLDAADADNISLSDRKQLLEEENMTLAERKARIHANSSHEGRWFNPAGDRSRSRQSSLPTPGDPAHQGKLIYDHHPPKRSSTVNNTKQVNMLTNWRQSLQQDTSARQPLIEEEGARQAMMSERRKAEHEQQRQQAKRASRESVMDSAMRSRQFHGAHRDAMRRLQAKANQQTA</sequence>
<feature type="compositionally biased region" description="Basic and acidic residues" evidence="5">
    <location>
        <begin position="482"/>
        <end position="493"/>
    </location>
</feature>
<dbReference type="GO" id="GO:0016020">
    <property type="term" value="C:membrane"/>
    <property type="evidence" value="ECO:0007669"/>
    <property type="project" value="UniProtKB-SubCell"/>
</dbReference>
<dbReference type="PANTHER" id="PTHR39469">
    <property type="entry name" value="CHROMOSOME 1, WHOLE GENOME SHOTGUN SEQUENCE"/>
    <property type="match status" value="1"/>
</dbReference>
<keyword evidence="4 6" id="KW-0472">Membrane</keyword>
<protein>
    <recommendedName>
        <fullName evidence="8">TM7S3/TM198-like domain-containing protein</fullName>
    </recommendedName>
</protein>
<organism evidence="9 10">
    <name type="scientific">Friedmanniomyces endolithicus</name>
    <dbReference type="NCBI Taxonomy" id="329885"/>
    <lineage>
        <taxon>Eukaryota</taxon>
        <taxon>Fungi</taxon>
        <taxon>Dikarya</taxon>
        <taxon>Ascomycota</taxon>
        <taxon>Pezizomycotina</taxon>
        <taxon>Dothideomycetes</taxon>
        <taxon>Dothideomycetidae</taxon>
        <taxon>Mycosphaerellales</taxon>
        <taxon>Teratosphaeriaceae</taxon>
        <taxon>Friedmanniomyces</taxon>
    </lineage>
</organism>
<evidence type="ECO:0000259" key="8">
    <source>
        <dbReference type="Pfam" id="PF13886"/>
    </source>
</evidence>
<evidence type="ECO:0000313" key="9">
    <source>
        <dbReference type="EMBL" id="KAK0996312.1"/>
    </source>
</evidence>
<proteinExistence type="predicted"/>
<gene>
    <name evidence="9" type="ORF">LTR91_007011</name>
</gene>